<gene>
    <name evidence="1" type="ORF">B7H17_03280</name>
</gene>
<dbReference type="Proteomes" id="UP000193675">
    <property type="component" value="Unassembled WGS sequence"/>
</dbReference>
<protein>
    <submittedName>
        <fullName evidence="1">Uncharacterized protein</fullName>
    </submittedName>
</protein>
<reference evidence="1 2" key="1">
    <citation type="submission" date="2017-04" db="EMBL/GenBank/DDBJ databases">
        <title>Presence of VIM-2 positive Pseudomonas species in chickens and their surrounding environment.</title>
        <authorList>
            <person name="Zhang R."/>
        </authorList>
    </citation>
    <scope>NUCLEOTIDE SEQUENCE [LARGE SCALE GENOMIC DNA]</scope>
    <source>
        <strain evidence="1 2">DZ-C18</strain>
    </source>
</reference>
<name>A0A1X1A6D9_PSEPU</name>
<sequence length="176" mass="19785">MQNPKKRLSLTVGSKYPLPLACFEGASAQFFIDDSFLLQICLPGMLKSEVKSLRSGPVEVGYRLEEFLIIILFRIDDLEFECPFDPRLIPEAKYATPSFPTPNTKILVDLHGIDTQAKVLKVLRSFTLPAAFSREIASLVDYVWEGYIAEHSVGELFFIPTSSLIGTVKMYQCGRD</sequence>
<dbReference type="AlphaFoldDB" id="A0A1X1A6D9"/>
<accession>A0A1X1A6D9</accession>
<dbReference type="RefSeq" id="WP_084854515.1">
    <property type="nucleotide sequence ID" value="NZ_JANHKT010000016.1"/>
</dbReference>
<evidence type="ECO:0000313" key="1">
    <source>
        <dbReference type="EMBL" id="ORL67350.1"/>
    </source>
</evidence>
<comment type="caution">
    <text evidence="1">The sequence shown here is derived from an EMBL/GenBank/DDBJ whole genome shotgun (WGS) entry which is preliminary data.</text>
</comment>
<evidence type="ECO:0000313" key="2">
    <source>
        <dbReference type="Proteomes" id="UP000193675"/>
    </source>
</evidence>
<dbReference type="OrthoDB" id="5815838at2"/>
<proteinExistence type="predicted"/>
<dbReference type="EMBL" id="NBWC01000003">
    <property type="protein sequence ID" value="ORL67350.1"/>
    <property type="molecule type" value="Genomic_DNA"/>
</dbReference>
<organism evidence="1 2">
    <name type="scientific">Pseudomonas putida</name>
    <name type="common">Arthrobacter siderocapsulatus</name>
    <dbReference type="NCBI Taxonomy" id="303"/>
    <lineage>
        <taxon>Bacteria</taxon>
        <taxon>Pseudomonadati</taxon>
        <taxon>Pseudomonadota</taxon>
        <taxon>Gammaproteobacteria</taxon>
        <taxon>Pseudomonadales</taxon>
        <taxon>Pseudomonadaceae</taxon>
        <taxon>Pseudomonas</taxon>
    </lineage>
</organism>